<proteinExistence type="predicted"/>
<evidence type="ECO:0000313" key="1">
    <source>
        <dbReference type="EMBL" id="QJW89671.1"/>
    </source>
</evidence>
<organism evidence="1 2">
    <name type="scientific">Spirosoma taeanense</name>
    <dbReference type="NCBI Taxonomy" id="2735870"/>
    <lineage>
        <taxon>Bacteria</taxon>
        <taxon>Pseudomonadati</taxon>
        <taxon>Bacteroidota</taxon>
        <taxon>Cytophagia</taxon>
        <taxon>Cytophagales</taxon>
        <taxon>Cytophagaceae</taxon>
        <taxon>Spirosoma</taxon>
    </lineage>
</organism>
<name>A0A6M5Y8W3_9BACT</name>
<gene>
    <name evidence="1" type="ORF">HNV11_09895</name>
</gene>
<accession>A0A6M5Y8W3</accession>
<dbReference type="KEGG" id="stae:HNV11_09895"/>
<reference evidence="1 2" key="1">
    <citation type="submission" date="2020-05" db="EMBL/GenBank/DDBJ databases">
        <title>Genome sequencing of Spirosoma sp. TS118.</title>
        <authorList>
            <person name="Lee J.-H."/>
            <person name="Jeong S."/>
            <person name="Zhao L."/>
            <person name="Jung J.-H."/>
            <person name="Kim M.-K."/>
            <person name="Lim S."/>
        </authorList>
    </citation>
    <scope>NUCLEOTIDE SEQUENCE [LARGE SCALE GENOMIC DNA]</scope>
    <source>
        <strain evidence="1 2">TS118</strain>
    </source>
</reference>
<dbReference type="AlphaFoldDB" id="A0A6M5Y8W3"/>
<dbReference type="RefSeq" id="WP_171739511.1">
    <property type="nucleotide sequence ID" value="NZ_CP053435.1"/>
</dbReference>
<protein>
    <submittedName>
        <fullName evidence="1">Uncharacterized protein</fullName>
    </submittedName>
</protein>
<keyword evidence="2" id="KW-1185">Reference proteome</keyword>
<evidence type="ECO:0000313" key="2">
    <source>
        <dbReference type="Proteomes" id="UP000502756"/>
    </source>
</evidence>
<dbReference type="Proteomes" id="UP000502756">
    <property type="component" value="Chromosome"/>
</dbReference>
<sequence>MKTLLILAGFVMMLNSSCKQTNVVADPVIDPRDQRIGVYVCEVKLKNYTTQQVFSFYIDTLEITKQGDVQLLVKSKKGVQLPVLKSMDSIGHGYVGLATVLTFHEGQSIQTNGGELIMSSGPDSKFYEYKGNKIR</sequence>
<dbReference type="EMBL" id="CP053435">
    <property type="protein sequence ID" value="QJW89671.1"/>
    <property type="molecule type" value="Genomic_DNA"/>
</dbReference>